<evidence type="ECO:0000313" key="1">
    <source>
        <dbReference type="EMBL" id="KAF0040353.1"/>
    </source>
</evidence>
<proteinExistence type="predicted"/>
<reference evidence="1 2" key="1">
    <citation type="submission" date="2019-06" db="EMBL/GenBank/DDBJ databases">
        <title>Draft genomes of female and male turbot (Scophthalmus maximus).</title>
        <authorList>
            <person name="Xu H."/>
            <person name="Xu X.-W."/>
            <person name="Shao C."/>
            <person name="Chen S."/>
        </authorList>
    </citation>
    <scope>NUCLEOTIDE SEQUENCE [LARGE SCALE GENOMIC DNA]</scope>
    <source>
        <strain evidence="1">Ysfricsl-2016a</strain>
        <tissue evidence="1">Blood</tissue>
    </source>
</reference>
<organism evidence="1 2">
    <name type="scientific">Scophthalmus maximus</name>
    <name type="common">Turbot</name>
    <name type="synonym">Psetta maxima</name>
    <dbReference type="NCBI Taxonomy" id="52904"/>
    <lineage>
        <taxon>Eukaryota</taxon>
        <taxon>Metazoa</taxon>
        <taxon>Chordata</taxon>
        <taxon>Craniata</taxon>
        <taxon>Vertebrata</taxon>
        <taxon>Euteleostomi</taxon>
        <taxon>Actinopterygii</taxon>
        <taxon>Neopterygii</taxon>
        <taxon>Teleostei</taxon>
        <taxon>Neoteleostei</taxon>
        <taxon>Acanthomorphata</taxon>
        <taxon>Carangaria</taxon>
        <taxon>Pleuronectiformes</taxon>
        <taxon>Pleuronectoidei</taxon>
        <taxon>Scophthalmidae</taxon>
        <taxon>Scophthalmus</taxon>
    </lineage>
</organism>
<dbReference type="Proteomes" id="UP000438429">
    <property type="component" value="Unassembled WGS sequence"/>
</dbReference>
<dbReference type="EMBL" id="VEVO01000006">
    <property type="protein sequence ID" value="KAF0040353.1"/>
    <property type="molecule type" value="Genomic_DNA"/>
</dbReference>
<dbReference type="AlphaFoldDB" id="A0A6A4T2R6"/>
<comment type="caution">
    <text evidence="1">The sequence shown here is derived from an EMBL/GenBank/DDBJ whole genome shotgun (WGS) entry which is preliminary data.</text>
</comment>
<gene>
    <name evidence="1" type="ORF">F2P81_006251</name>
</gene>
<protein>
    <submittedName>
        <fullName evidence="1">Uncharacterized protein</fullName>
    </submittedName>
</protein>
<evidence type="ECO:0000313" key="2">
    <source>
        <dbReference type="Proteomes" id="UP000438429"/>
    </source>
</evidence>
<name>A0A6A4T2R6_SCOMX</name>
<sequence>MFSVAAEVLYATTVIAYSGCMCRTLRQTTCHSNRIKANKSYAVSYLFLLVLLVGDVQLNPDPGLVDTPVDGATGLLPRQRVEFPALECAKTWMRCLRTLSTTARAERVRSD</sequence>
<accession>A0A6A4T2R6</accession>